<accession>A0A428S6Q2</accession>
<protein>
    <submittedName>
        <fullName evidence="2">Uncharacterized protein</fullName>
    </submittedName>
</protein>
<dbReference type="Proteomes" id="UP000287144">
    <property type="component" value="Unassembled WGS sequence"/>
</dbReference>
<organism evidence="2 3">
    <name type="scientific">Fusarium oligoseptatum</name>
    <dbReference type="NCBI Taxonomy" id="2604345"/>
    <lineage>
        <taxon>Eukaryota</taxon>
        <taxon>Fungi</taxon>
        <taxon>Dikarya</taxon>
        <taxon>Ascomycota</taxon>
        <taxon>Pezizomycotina</taxon>
        <taxon>Sordariomycetes</taxon>
        <taxon>Hypocreomycetidae</taxon>
        <taxon>Hypocreales</taxon>
        <taxon>Nectriaceae</taxon>
        <taxon>Fusarium</taxon>
        <taxon>Fusarium solani species complex</taxon>
    </lineage>
</organism>
<evidence type="ECO:0000256" key="1">
    <source>
        <dbReference type="SAM" id="Phobius"/>
    </source>
</evidence>
<feature type="transmembrane region" description="Helical" evidence="1">
    <location>
        <begin position="12"/>
        <end position="31"/>
    </location>
</feature>
<dbReference type="PANTHER" id="PTHR37992">
    <property type="entry name" value="EXPRESSED PROTEIN"/>
    <property type="match status" value="1"/>
</dbReference>
<sequence>MIPHPHHLVPRIFGNIFIWAILAYGLFFIIIYKDYTMGFSLSVLSAAIGVSQFLDKVIAFQWIFAFVIMALLFIATIIVAVPAWTGREISWRSAPADQERAPLLAEN</sequence>
<dbReference type="PANTHER" id="PTHR37992:SF1">
    <property type="entry name" value="DUF1774-DOMAIN-CONTAINING PROTEIN"/>
    <property type="match status" value="1"/>
</dbReference>
<comment type="caution">
    <text evidence="2">The sequence shown here is derived from an EMBL/GenBank/DDBJ whole genome shotgun (WGS) entry which is preliminary data.</text>
</comment>
<reference evidence="2 3" key="1">
    <citation type="submission" date="2017-06" db="EMBL/GenBank/DDBJ databases">
        <title>Comparative genomic analysis of Ambrosia Fusariam Clade fungi.</title>
        <authorList>
            <person name="Stajich J.E."/>
            <person name="Carrillo J."/>
            <person name="Kijimoto T."/>
            <person name="Eskalen A."/>
            <person name="O'Donnell K."/>
            <person name="Kasson M."/>
        </authorList>
    </citation>
    <scope>NUCLEOTIDE SEQUENCE [LARGE SCALE GENOMIC DNA]</scope>
    <source>
        <strain evidence="2 3">NRRL62579</strain>
    </source>
</reference>
<dbReference type="STRING" id="1325735.A0A428S6Q2"/>
<evidence type="ECO:0000313" key="2">
    <source>
        <dbReference type="EMBL" id="RSL85480.1"/>
    </source>
</evidence>
<keyword evidence="1" id="KW-0472">Membrane</keyword>
<dbReference type="EMBL" id="NKCK01000320">
    <property type="protein sequence ID" value="RSL85480.1"/>
    <property type="molecule type" value="Genomic_DNA"/>
</dbReference>
<dbReference type="InterPro" id="IPR013920">
    <property type="entry name" value="DUF1774_fun"/>
</dbReference>
<keyword evidence="3" id="KW-1185">Reference proteome</keyword>
<evidence type="ECO:0000313" key="3">
    <source>
        <dbReference type="Proteomes" id="UP000287144"/>
    </source>
</evidence>
<dbReference type="AlphaFoldDB" id="A0A428S6Q2"/>
<feature type="transmembrane region" description="Helical" evidence="1">
    <location>
        <begin position="60"/>
        <end position="84"/>
    </location>
</feature>
<dbReference type="Pfam" id="PF08611">
    <property type="entry name" value="DUF1774"/>
    <property type="match status" value="1"/>
</dbReference>
<name>A0A428S6Q2_9HYPO</name>
<proteinExistence type="predicted"/>
<gene>
    <name evidence="2" type="ORF">CEP52_016136</name>
</gene>
<keyword evidence="1" id="KW-1133">Transmembrane helix</keyword>
<keyword evidence="1" id="KW-0812">Transmembrane</keyword>